<accession>A0A8D4VPS9</accession>
<evidence type="ECO:0000313" key="1">
    <source>
        <dbReference type="EMBL" id="BBL71810.1"/>
    </source>
</evidence>
<dbReference type="KEGG" id="moz:MoryE10_24160"/>
<dbReference type="EMBL" id="AP019782">
    <property type="protein sequence ID" value="BBL71810.1"/>
    <property type="molecule type" value="Genomic_DNA"/>
</dbReference>
<name>A0A8D4VPS9_9GAMM</name>
<dbReference type="RefSeq" id="WP_221047192.1">
    <property type="nucleotide sequence ID" value="NZ_AP019782.1"/>
</dbReference>
<proteinExistence type="predicted"/>
<evidence type="ECO:0000313" key="2">
    <source>
        <dbReference type="Proteomes" id="UP000824988"/>
    </source>
</evidence>
<gene>
    <name evidence="1" type="ORF">MoryE10_24160</name>
</gene>
<reference evidence="1" key="1">
    <citation type="submission" date="2019-06" db="EMBL/GenBank/DDBJ databases">
        <title>Complete genome sequence of Methylogaea oryzae strain JCM16910.</title>
        <authorList>
            <person name="Asakawa S."/>
        </authorList>
    </citation>
    <scope>NUCLEOTIDE SEQUENCE</scope>
    <source>
        <strain evidence="1">E10</strain>
    </source>
</reference>
<keyword evidence="2" id="KW-1185">Reference proteome</keyword>
<dbReference type="Pfam" id="PF13108">
    <property type="entry name" value="DUF3969"/>
    <property type="match status" value="1"/>
</dbReference>
<organism evidence="1 2">
    <name type="scientific">Methylogaea oryzae</name>
    <dbReference type="NCBI Taxonomy" id="1295382"/>
    <lineage>
        <taxon>Bacteria</taxon>
        <taxon>Pseudomonadati</taxon>
        <taxon>Pseudomonadota</taxon>
        <taxon>Gammaproteobacteria</taxon>
        <taxon>Methylococcales</taxon>
        <taxon>Methylococcaceae</taxon>
        <taxon>Methylogaea</taxon>
    </lineage>
</organism>
<dbReference type="Proteomes" id="UP000824988">
    <property type="component" value="Chromosome"/>
</dbReference>
<dbReference type="InterPro" id="IPR025083">
    <property type="entry name" value="DUF3969"/>
</dbReference>
<dbReference type="AlphaFoldDB" id="A0A8D4VPS9"/>
<protein>
    <submittedName>
        <fullName evidence="1">Uncharacterized protein</fullName>
    </submittedName>
</protein>
<sequence length="117" mass="13056">MTHDELDRLEKLMAIIAIGVSVSLKRGAVSISEAEQLLYSPRTFEVLKSARADKTVLSIIFSGTELENIARLLPDNLEKELTSLSDSAIAFLLSKNEINLCLPKWYEVFFGNRKVNG</sequence>